<accession>A0A1E2URS2</accession>
<evidence type="ECO:0000313" key="2">
    <source>
        <dbReference type="EMBL" id="ODB97194.1"/>
    </source>
</evidence>
<proteinExistence type="predicted"/>
<feature type="coiled-coil region" evidence="1">
    <location>
        <begin position="10"/>
        <end position="37"/>
    </location>
</feature>
<keyword evidence="1" id="KW-0175">Coiled coil</keyword>
<dbReference type="Proteomes" id="UP000094849">
    <property type="component" value="Unassembled WGS sequence"/>
</dbReference>
<keyword evidence="3" id="KW-1185">Reference proteome</keyword>
<reference evidence="2 3" key="1">
    <citation type="submission" date="2016-03" db="EMBL/GenBank/DDBJ databases">
        <title>Chemosynthetic sulphur-oxidizing symbionts of marine invertebrate animals are capable of nitrogen fixation.</title>
        <authorList>
            <person name="Petersen J.M."/>
            <person name="Kemper A."/>
            <person name="Gruber-Vodicka H."/>
            <person name="Cardini U."/>
            <person name="Geest Mvander."/>
            <person name="Kleiner M."/>
            <person name="Bulgheresi S."/>
            <person name="Fussmann M."/>
            <person name="Herbold C."/>
            <person name="Seah B.K.B."/>
            <person name="Antony C.Paul."/>
            <person name="Liu D."/>
            <person name="Belitz A."/>
            <person name="Weber M."/>
        </authorList>
    </citation>
    <scope>NUCLEOTIDE SEQUENCE [LARGE SCALE GENOMIC DNA]</scope>
    <source>
        <strain evidence="2">G_D</strain>
    </source>
</reference>
<evidence type="ECO:0000256" key="1">
    <source>
        <dbReference type="SAM" id="Coils"/>
    </source>
</evidence>
<dbReference type="AlphaFoldDB" id="A0A1E2URS2"/>
<sequence>MMIGALLLLFKKSQSKANAKQINVDELQEQIETALSLPGESDEAWQNEPATEVMLNELAEKDIRLNRELSKGQAMNILGLFSPPDGRQVDILKHFNIPYSFKMNQTMAHYVIREIFSDPAKVEEWNNRPPTTTVRQGLLFMEGKLVSGLTHEECQSRLNKLGMDHPDRYQEWKQIDRLFLETNNPEVRAKLQVRKITWKRFFESYEVMKDTGINPRAMRGEHIIEYLIRNDDKILANDKIREAIQPATT</sequence>
<protein>
    <submittedName>
        <fullName evidence="2">Uncharacterized protein</fullName>
    </submittedName>
</protein>
<evidence type="ECO:0000313" key="3">
    <source>
        <dbReference type="Proteomes" id="UP000094849"/>
    </source>
</evidence>
<organism evidence="2 3">
    <name type="scientific">Candidatus Thiodiazotropha endoloripes</name>
    <dbReference type="NCBI Taxonomy" id="1818881"/>
    <lineage>
        <taxon>Bacteria</taxon>
        <taxon>Pseudomonadati</taxon>
        <taxon>Pseudomonadota</taxon>
        <taxon>Gammaproteobacteria</taxon>
        <taxon>Chromatiales</taxon>
        <taxon>Sedimenticolaceae</taxon>
        <taxon>Candidatus Thiodiazotropha</taxon>
    </lineage>
</organism>
<gene>
    <name evidence="2" type="ORF">A3196_10755</name>
</gene>
<dbReference type="EMBL" id="LVJZ01000003">
    <property type="protein sequence ID" value="ODB97194.1"/>
    <property type="molecule type" value="Genomic_DNA"/>
</dbReference>
<name>A0A1E2URS2_9GAMM</name>
<comment type="caution">
    <text evidence="2">The sequence shown here is derived from an EMBL/GenBank/DDBJ whole genome shotgun (WGS) entry which is preliminary data.</text>
</comment>